<evidence type="ECO:0000313" key="2">
    <source>
        <dbReference type="EMBL" id="GLK73655.1"/>
    </source>
</evidence>
<dbReference type="EMBL" id="BSFJ01000031">
    <property type="protein sequence ID" value="GLK73655.1"/>
    <property type="molecule type" value="Genomic_DNA"/>
</dbReference>
<dbReference type="InterPro" id="IPR016071">
    <property type="entry name" value="Staphylococal_nuclease_OB-fold"/>
</dbReference>
<protein>
    <recommendedName>
        <fullName evidence="1">TNase-like domain-containing protein</fullName>
    </recommendedName>
</protein>
<dbReference type="RefSeq" id="WP_246544878.1">
    <property type="nucleotide sequence ID" value="NZ_BSFJ01000031.1"/>
</dbReference>
<dbReference type="InterPro" id="IPR035437">
    <property type="entry name" value="SNase_OB-fold_sf"/>
</dbReference>
<comment type="caution">
    <text evidence="2">The sequence shown here is derived from an EMBL/GenBank/DDBJ whole genome shotgun (WGS) entry which is preliminary data.</text>
</comment>
<evidence type="ECO:0000259" key="1">
    <source>
        <dbReference type="SMART" id="SM00318"/>
    </source>
</evidence>
<organism evidence="2 3">
    <name type="scientific">Ancylobacter dichloromethanicus</name>
    <dbReference type="NCBI Taxonomy" id="518825"/>
    <lineage>
        <taxon>Bacteria</taxon>
        <taxon>Pseudomonadati</taxon>
        <taxon>Pseudomonadota</taxon>
        <taxon>Alphaproteobacteria</taxon>
        <taxon>Hyphomicrobiales</taxon>
        <taxon>Xanthobacteraceae</taxon>
        <taxon>Ancylobacter</taxon>
    </lineage>
</organism>
<dbReference type="AlphaFoldDB" id="A0A9W6JD74"/>
<name>A0A9W6JD74_9HYPH</name>
<accession>A0A9W6JD74</accession>
<dbReference type="Gene3D" id="2.40.50.90">
    <property type="match status" value="1"/>
</dbReference>
<reference evidence="2" key="2">
    <citation type="submission" date="2023-01" db="EMBL/GenBank/DDBJ databases">
        <authorList>
            <person name="Sun Q."/>
            <person name="Evtushenko L."/>
        </authorList>
    </citation>
    <scope>NUCLEOTIDE SEQUENCE</scope>
    <source>
        <strain evidence="2">VKM B-2484</strain>
    </source>
</reference>
<dbReference type="SUPFAM" id="SSF50199">
    <property type="entry name" value="Staphylococcal nuclease"/>
    <property type="match status" value="1"/>
</dbReference>
<dbReference type="SMART" id="SM00318">
    <property type="entry name" value="SNc"/>
    <property type="match status" value="1"/>
</dbReference>
<dbReference type="Pfam" id="PF00565">
    <property type="entry name" value="SNase"/>
    <property type="match status" value="1"/>
</dbReference>
<sequence>MAAQVSPIRVEVIDGTHFRDIETGDVYRLSGIDTCAPGQVARLSRQPWPCGTMATAWLVNATLNKWLACVTVRENGGERVARCASASYPDLAAGMLHDGVAVLAPSSPEEPVIASYSLAEQQARKAYRGLWSSVFQMPWDWRAQHSEGRRAVAKEARQ</sequence>
<keyword evidence="3" id="KW-1185">Reference proteome</keyword>
<evidence type="ECO:0000313" key="3">
    <source>
        <dbReference type="Proteomes" id="UP001143370"/>
    </source>
</evidence>
<gene>
    <name evidence="2" type="ORF">GCM10017643_37730</name>
</gene>
<reference evidence="2" key="1">
    <citation type="journal article" date="2014" name="Int. J. Syst. Evol. Microbiol.">
        <title>Complete genome sequence of Corynebacterium casei LMG S-19264T (=DSM 44701T), isolated from a smear-ripened cheese.</title>
        <authorList>
            <consortium name="US DOE Joint Genome Institute (JGI-PGF)"/>
            <person name="Walter F."/>
            <person name="Albersmeier A."/>
            <person name="Kalinowski J."/>
            <person name="Ruckert C."/>
        </authorList>
    </citation>
    <scope>NUCLEOTIDE SEQUENCE</scope>
    <source>
        <strain evidence="2">VKM B-2484</strain>
    </source>
</reference>
<dbReference type="Proteomes" id="UP001143370">
    <property type="component" value="Unassembled WGS sequence"/>
</dbReference>
<proteinExistence type="predicted"/>
<feature type="domain" description="TNase-like" evidence="1">
    <location>
        <begin position="3"/>
        <end position="133"/>
    </location>
</feature>